<evidence type="ECO:0000313" key="3">
    <source>
        <dbReference type="Proteomes" id="UP001201161"/>
    </source>
</evidence>
<evidence type="ECO:0000256" key="1">
    <source>
        <dbReference type="SAM" id="MobiDB-lite"/>
    </source>
</evidence>
<name>A0ABS9HIW5_9ACTN</name>
<dbReference type="EMBL" id="JAKJHZ010000014">
    <property type="protein sequence ID" value="MCF6380061.1"/>
    <property type="molecule type" value="Genomic_DNA"/>
</dbReference>
<accession>A0ABS9HIW5</accession>
<evidence type="ECO:0008006" key="4">
    <source>
        <dbReference type="Google" id="ProtNLM"/>
    </source>
</evidence>
<gene>
    <name evidence="2" type="ORF">L2K70_20795</name>
</gene>
<protein>
    <recommendedName>
        <fullName evidence="4">CsbD family protein</fullName>
    </recommendedName>
</protein>
<reference evidence="2 3" key="1">
    <citation type="submission" date="2022-01" db="EMBL/GenBank/DDBJ databases">
        <title>Nocardioides sp. nov., an actinomycete isolated from mining soil.</title>
        <authorList>
            <person name="Liu L."/>
        </authorList>
    </citation>
    <scope>NUCLEOTIDE SEQUENCE [LARGE SCALE GENOMIC DNA]</scope>
    <source>
        <strain evidence="2 3">KLBMP 9356</strain>
    </source>
</reference>
<evidence type="ECO:0000313" key="2">
    <source>
        <dbReference type="EMBL" id="MCF6380061.1"/>
    </source>
</evidence>
<feature type="region of interest" description="Disordered" evidence="1">
    <location>
        <begin position="1"/>
        <end position="48"/>
    </location>
</feature>
<dbReference type="RefSeq" id="WP_236405378.1">
    <property type="nucleotide sequence ID" value="NZ_JAKJHZ010000014.1"/>
</dbReference>
<sequence>MADEKGKGSKTARKANAKASKEGESNPRKSSAAQAELGKKGGKTQKKG</sequence>
<keyword evidence="3" id="KW-1185">Reference proteome</keyword>
<dbReference type="Proteomes" id="UP001201161">
    <property type="component" value="Unassembled WGS sequence"/>
</dbReference>
<proteinExistence type="predicted"/>
<organism evidence="2 3">
    <name type="scientific">Nocardioides potassii</name>
    <dbReference type="NCBI Taxonomy" id="2911371"/>
    <lineage>
        <taxon>Bacteria</taxon>
        <taxon>Bacillati</taxon>
        <taxon>Actinomycetota</taxon>
        <taxon>Actinomycetes</taxon>
        <taxon>Propionibacteriales</taxon>
        <taxon>Nocardioidaceae</taxon>
        <taxon>Nocardioides</taxon>
    </lineage>
</organism>
<comment type="caution">
    <text evidence="2">The sequence shown here is derived from an EMBL/GenBank/DDBJ whole genome shotgun (WGS) entry which is preliminary data.</text>
</comment>